<reference evidence="3" key="1">
    <citation type="journal article" date="2019" name="Int. J. Syst. Evol. Microbiol.">
        <title>The Global Catalogue of Microorganisms (GCM) 10K type strain sequencing project: providing services to taxonomists for standard genome sequencing and annotation.</title>
        <authorList>
            <consortium name="The Broad Institute Genomics Platform"/>
            <consortium name="The Broad Institute Genome Sequencing Center for Infectious Disease"/>
            <person name="Wu L."/>
            <person name="Ma J."/>
        </authorList>
    </citation>
    <scope>NUCLEOTIDE SEQUENCE [LARGE SCALE GENOMIC DNA]</scope>
    <source>
        <strain evidence="3">JCM 18303</strain>
    </source>
</reference>
<evidence type="ECO:0000313" key="3">
    <source>
        <dbReference type="Proteomes" id="UP001428817"/>
    </source>
</evidence>
<dbReference type="EMBL" id="BAABJP010000007">
    <property type="protein sequence ID" value="GAA5151438.1"/>
    <property type="molecule type" value="Genomic_DNA"/>
</dbReference>
<sequence>MNSDVPCAKTAAASTNTTTGIVGDPNQEGYRGQRDTRYRLDASGELTSATYLTAGGAPD</sequence>
<organism evidence="2 3">
    <name type="scientific">Pseudonocardia eucalypti</name>
    <dbReference type="NCBI Taxonomy" id="648755"/>
    <lineage>
        <taxon>Bacteria</taxon>
        <taxon>Bacillati</taxon>
        <taxon>Actinomycetota</taxon>
        <taxon>Actinomycetes</taxon>
        <taxon>Pseudonocardiales</taxon>
        <taxon>Pseudonocardiaceae</taxon>
        <taxon>Pseudonocardia</taxon>
    </lineage>
</organism>
<accession>A0ABP9PV00</accession>
<evidence type="ECO:0000256" key="1">
    <source>
        <dbReference type="SAM" id="MobiDB-lite"/>
    </source>
</evidence>
<keyword evidence="3" id="KW-1185">Reference proteome</keyword>
<proteinExistence type="predicted"/>
<protein>
    <submittedName>
        <fullName evidence="2">Uncharacterized protein</fullName>
    </submittedName>
</protein>
<feature type="region of interest" description="Disordered" evidence="1">
    <location>
        <begin position="1"/>
        <end position="33"/>
    </location>
</feature>
<gene>
    <name evidence="2" type="ORF">GCM10023321_18510</name>
</gene>
<feature type="compositionally biased region" description="Low complexity" evidence="1">
    <location>
        <begin position="8"/>
        <end position="19"/>
    </location>
</feature>
<name>A0ABP9PV00_9PSEU</name>
<dbReference type="Proteomes" id="UP001428817">
    <property type="component" value="Unassembled WGS sequence"/>
</dbReference>
<evidence type="ECO:0000313" key="2">
    <source>
        <dbReference type="EMBL" id="GAA5151438.1"/>
    </source>
</evidence>
<comment type="caution">
    <text evidence="2">The sequence shown here is derived from an EMBL/GenBank/DDBJ whole genome shotgun (WGS) entry which is preliminary data.</text>
</comment>